<dbReference type="Gene3D" id="3.30.70.1590">
    <property type="match status" value="1"/>
</dbReference>
<dbReference type="Gene3D" id="1.20.5.340">
    <property type="match status" value="1"/>
</dbReference>
<dbReference type="GO" id="GO:0051015">
    <property type="term" value="F:actin filament binding"/>
    <property type="evidence" value="ECO:0007669"/>
    <property type="project" value="TreeGrafter"/>
</dbReference>
<dbReference type="PANTHER" id="PTHR45615:SF40">
    <property type="entry name" value="MYOSIN HEAVY CHAIN, NON-MUSCLE"/>
    <property type="match status" value="1"/>
</dbReference>
<sequence>MDGKAAAKRMIQDLELDENLYRIGLTKVFFRSGVLGHLEEERDLKLTDIMTQLQTLCRGALARKNYQRRIQQLNAIRVIQRNGRALLKIRNWKWWRLFTKIKPLLQVTRQEEELKQKQEEMNRLKTEMASRVIQAQEMEEKLQLVQQERSVLNDRLTHFNEVLGEYEEKSHRMQKRNDELESILQDMEQRLQEAADQLNTSNKDQREYNQHLRDTTKRLEDEEQNRQKLQLERMQSEGKIKNLENLVATLQNELLKVNILI</sequence>
<dbReference type="SUPFAM" id="SSF52540">
    <property type="entry name" value="P-loop containing nucleoside triphosphate hydrolases"/>
    <property type="match status" value="1"/>
</dbReference>
<comment type="similarity">
    <text evidence="2">Belongs to the TRAFAC class myosin-kinesin ATPase superfamily. Myosin family.</text>
</comment>
<keyword evidence="1 3" id="KW-0175">Coiled coil</keyword>
<dbReference type="PANTHER" id="PTHR45615">
    <property type="entry name" value="MYOSIN HEAVY CHAIN, NON-MUSCLE"/>
    <property type="match status" value="1"/>
</dbReference>
<evidence type="ECO:0000313" key="5">
    <source>
        <dbReference type="EMBL" id="CAF4686990.1"/>
    </source>
</evidence>
<evidence type="ECO:0000259" key="4">
    <source>
        <dbReference type="PROSITE" id="PS51456"/>
    </source>
</evidence>
<dbReference type="InterPro" id="IPR001609">
    <property type="entry name" value="Myosin_head_motor_dom-like"/>
</dbReference>
<dbReference type="Proteomes" id="UP000663873">
    <property type="component" value="Unassembled WGS sequence"/>
</dbReference>
<reference evidence="5" key="1">
    <citation type="submission" date="2021-02" db="EMBL/GenBank/DDBJ databases">
        <authorList>
            <person name="Nowell W R."/>
        </authorList>
    </citation>
    <scope>NUCLEOTIDE SEQUENCE</scope>
</reference>
<dbReference type="Pfam" id="PF01576">
    <property type="entry name" value="Myosin_tail_1"/>
    <property type="match status" value="1"/>
</dbReference>
<comment type="caution">
    <text evidence="5">The sequence shown here is derived from an EMBL/GenBank/DDBJ whole genome shotgun (WGS) entry which is preliminary data.</text>
</comment>
<gene>
    <name evidence="5" type="ORF">UJA718_LOCUS35549</name>
</gene>
<dbReference type="AlphaFoldDB" id="A0A821HF14"/>
<evidence type="ECO:0000256" key="2">
    <source>
        <dbReference type="PROSITE-ProRule" id="PRU00782"/>
    </source>
</evidence>
<keyword evidence="2" id="KW-0518">Myosin</keyword>
<dbReference type="GO" id="GO:0016460">
    <property type="term" value="C:myosin II complex"/>
    <property type="evidence" value="ECO:0007669"/>
    <property type="project" value="TreeGrafter"/>
</dbReference>
<keyword evidence="2" id="KW-0009">Actin-binding</keyword>
<accession>A0A821HF14</accession>
<feature type="domain" description="Myosin motor" evidence="4">
    <location>
        <begin position="1"/>
        <end position="43"/>
    </location>
</feature>
<evidence type="ECO:0000256" key="1">
    <source>
        <dbReference type="ARBA" id="ARBA00023054"/>
    </source>
</evidence>
<name>A0A821HF14_9BILA</name>
<dbReference type="GO" id="GO:0000146">
    <property type="term" value="F:microfilament motor activity"/>
    <property type="evidence" value="ECO:0007669"/>
    <property type="project" value="TreeGrafter"/>
</dbReference>
<proteinExistence type="inferred from homology"/>
<protein>
    <recommendedName>
        <fullName evidence="4">Myosin motor domain-containing protein</fullName>
    </recommendedName>
</protein>
<dbReference type="PROSITE" id="PS50096">
    <property type="entry name" value="IQ"/>
    <property type="match status" value="1"/>
</dbReference>
<dbReference type="GO" id="GO:0032982">
    <property type="term" value="C:myosin filament"/>
    <property type="evidence" value="ECO:0007669"/>
    <property type="project" value="TreeGrafter"/>
</dbReference>
<dbReference type="SUPFAM" id="SSF90257">
    <property type="entry name" value="Myosin rod fragments"/>
    <property type="match status" value="1"/>
</dbReference>
<dbReference type="GO" id="GO:0005524">
    <property type="term" value="F:ATP binding"/>
    <property type="evidence" value="ECO:0007669"/>
    <property type="project" value="InterPro"/>
</dbReference>
<dbReference type="InterPro" id="IPR002928">
    <property type="entry name" value="Myosin_tail"/>
</dbReference>
<dbReference type="PROSITE" id="PS51456">
    <property type="entry name" value="MYOSIN_MOTOR"/>
    <property type="match status" value="1"/>
</dbReference>
<dbReference type="GO" id="GO:0005737">
    <property type="term" value="C:cytoplasm"/>
    <property type="evidence" value="ECO:0007669"/>
    <property type="project" value="TreeGrafter"/>
</dbReference>
<feature type="coiled-coil region" evidence="3">
    <location>
        <begin position="104"/>
        <end position="260"/>
    </location>
</feature>
<keyword evidence="6" id="KW-1185">Reference proteome</keyword>
<dbReference type="EMBL" id="CAJOBP010033353">
    <property type="protein sequence ID" value="CAF4686990.1"/>
    <property type="molecule type" value="Genomic_DNA"/>
</dbReference>
<dbReference type="Gene3D" id="4.10.270.10">
    <property type="entry name" value="Myosin, subunit A"/>
    <property type="match status" value="1"/>
</dbReference>
<organism evidence="5 6">
    <name type="scientific">Rotaria socialis</name>
    <dbReference type="NCBI Taxonomy" id="392032"/>
    <lineage>
        <taxon>Eukaryota</taxon>
        <taxon>Metazoa</taxon>
        <taxon>Spiralia</taxon>
        <taxon>Gnathifera</taxon>
        <taxon>Rotifera</taxon>
        <taxon>Eurotatoria</taxon>
        <taxon>Bdelloidea</taxon>
        <taxon>Philodinida</taxon>
        <taxon>Philodinidae</taxon>
        <taxon>Rotaria</taxon>
    </lineage>
</organism>
<dbReference type="InterPro" id="IPR027417">
    <property type="entry name" value="P-loop_NTPase"/>
</dbReference>
<comment type="caution">
    <text evidence="2">Lacks conserved residue(s) required for the propagation of feature annotation.</text>
</comment>
<evidence type="ECO:0000256" key="3">
    <source>
        <dbReference type="SAM" id="Coils"/>
    </source>
</evidence>
<evidence type="ECO:0000313" key="6">
    <source>
        <dbReference type="Proteomes" id="UP000663873"/>
    </source>
</evidence>
<keyword evidence="2" id="KW-0505">Motor protein</keyword>